<dbReference type="Proteomes" id="UP000095767">
    <property type="component" value="Unassembled WGS sequence"/>
</dbReference>
<evidence type="ECO:0000313" key="3">
    <source>
        <dbReference type="Proteomes" id="UP000095767"/>
    </source>
</evidence>
<feature type="compositionally biased region" description="Pro residues" evidence="1">
    <location>
        <begin position="19"/>
        <end position="32"/>
    </location>
</feature>
<dbReference type="EMBL" id="LWDX02033807">
    <property type="protein sequence ID" value="OEL26870.1"/>
    <property type="molecule type" value="Genomic_DNA"/>
</dbReference>
<accession>A0A1E5VP32</accession>
<organism evidence="2 3">
    <name type="scientific">Dichanthelium oligosanthes</name>
    <dbReference type="NCBI Taxonomy" id="888268"/>
    <lineage>
        <taxon>Eukaryota</taxon>
        <taxon>Viridiplantae</taxon>
        <taxon>Streptophyta</taxon>
        <taxon>Embryophyta</taxon>
        <taxon>Tracheophyta</taxon>
        <taxon>Spermatophyta</taxon>
        <taxon>Magnoliopsida</taxon>
        <taxon>Liliopsida</taxon>
        <taxon>Poales</taxon>
        <taxon>Poaceae</taxon>
        <taxon>PACMAD clade</taxon>
        <taxon>Panicoideae</taxon>
        <taxon>Panicodae</taxon>
        <taxon>Paniceae</taxon>
        <taxon>Dichantheliinae</taxon>
        <taxon>Dichanthelium</taxon>
    </lineage>
</organism>
<feature type="compositionally biased region" description="Low complexity" evidence="1">
    <location>
        <begin position="60"/>
        <end position="75"/>
    </location>
</feature>
<name>A0A1E5VP32_9POAL</name>
<feature type="non-terminal residue" evidence="2">
    <location>
        <position position="1"/>
    </location>
</feature>
<feature type="compositionally biased region" description="Low complexity" evidence="1">
    <location>
        <begin position="7"/>
        <end position="18"/>
    </location>
</feature>
<protein>
    <submittedName>
        <fullName evidence="2">Uncharacterized protein</fullName>
    </submittedName>
</protein>
<comment type="caution">
    <text evidence="2">The sequence shown here is derived from an EMBL/GenBank/DDBJ whole genome shotgun (WGS) entry which is preliminary data.</text>
</comment>
<feature type="region of interest" description="Disordered" evidence="1">
    <location>
        <begin position="52"/>
        <end position="93"/>
    </location>
</feature>
<evidence type="ECO:0000313" key="2">
    <source>
        <dbReference type="EMBL" id="OEL26870.1"/>
    </source>
</evidence>
<dbReference type="AlphaFoldDB" id="A0A1E5VP32"/>
<reference evidence="2 3" key="1">
    <citation type="submission" date="2016-09" db="EMBL/GenBank/DDBJ databases">
        <title>The draft genome of Dichanthelium oligosanthes: A C3 panicoid grass species.</title>
        <authorList>
            <person name="Studer A.J."/>
            <person name="Schnable J.C."/>
            <person name="Brutnell T.P."/>
        </authorList>
    </citation>
    <scope>NUCLEOTIDE SEQUENCE [LARGE SCALE GENOMIC DNA]</scope>
    <source>
        <strain evidence="3">cv. Kellogg 1175</strain>
        <tissue evidence="2">Leaf</tissue>
    </source>
</reference>
<gene>
    <name evidence="2" type="ORF">BAE44_0012111</name>
</gene>
<evidence type="ECO:0000256" key="1">
    <source>
        <dbReference type="SAM" id="MobiDB-lite"/>
    </source>
</evidence>
<keyword evidence="3" id="KW-1185">Reference proteome</keyword>
<sequence length="93" mass="10150">LSRRPQRPSTPRASASAGPAPPPTSRRCPPPATLARSLPVLPRRCPLVPRHRHQHHALWGAARPGGAKRAGSSGPCGLRGGDWRRQRRGPRRR</sequence>
<proteinExistence type="predicted"/>
<feature type="region of interest" description="Disordered" evidence="1">
    <location>
        <begin position="1"/>
        <end position="36"/>
    </location>
</feature>